<dbReference type="InterPro" id="IPR017853">
    <property type="entry name" value="GH"/>
</dbReference>
<dbReference type="GO" id="GO:0007165">
    <property type="term" value="P:signal transduction"/>
    <property type="evidence" value="ECO:0007669"/>
    <property type="project" value="TreeGrafter"/>
</dbReference>
<dbReference type="InterPro" id="IPR002053">
    <property type="entry name" value="Glyco_hydro_25"/>
</dbReference>
<dbReference type="GO" id="GO:0016998">
    <property type="term" value="P:cell wall macromolecule catabolic process"/>
    <property type="evidence" value="ECO:0007669"/>
    <property type="project" value="InterPro"/>
</dbReference>
<dbReference type="SUPFAM" id="SSF51445">
    <property type="entry name" value="(Trans)glycosidases"/>
    <property type="match status" value="1"/>
</dbReference>
<sequence>VSYGYALDLSAGPSSSIWSCIRQSGYNVVFIRGYSPTGQGQLDPYVCANIQNANAGMQTSIIRLKQKKRLNDCLAGIGTEVYMTPVPTSTKTGAQQFDEMYGGLKNANINVRSVWIQVTSPTNWYTNSTTNINFLNSILSRASQYGLSIGIYTSNYDWYHITGEATINNAALWYWFVYGDGTRNQSPANYDDFRAFGGWTTPMAKQFGQDEIVCGVTVNRDVYTLSAASNAAGMAKYENSEQVVVGSLGLGNP</sequence>
<dbReference type="PROSITE" id="PS51904">
    <property type="entry name" value="GLYCOSYL_HYDROL_F25_2"/>
    <property type="match status" value="1"/>
</dbReference>
<dbReference type="GO" id="GO:0045087">
    <property type="term" value="P:innate immune response"/>
    <property type="evidence" value="ECO:0007669"/>
    <property type="project" value="TreeGrafter"/>
</dbReference>
<reference evidence="3 4" key="1">
    <citation type="submission" date="2014-03" db="EMBL/GenBank/DDBJ databases">
        <title>Draft genome of the hookworm Oesophagostomum dentatum.</title>
        <authorList>
            <person name="Mitreva M."/>
        </authorList>
    </citation>
    <scope>NUCLEOTIDE SEQUENCE [LARGE SCALE GENOMIC DNA]</scope>
    <source>
        <strain evidence="3 4">OD-Hann</strain>
    </source>
</reference>
<evidence type="ECO:0000313" key="4">
    <source>
        <dbReference type="Proteomes" id="UP000053660"/>
    </source>
</evidence>
<dbReference type="AlphaFoldDB" id="A0A0B1RYE8"/>
<accession>A0A0B1RYE8</accession>
<keyword evidence="4" id="KW-1185">Reference proteome</keyword>
<feature type="non-terminal residue" evidence="3">
    <location>
        <position position="1"/>
    </location>
</feature>
<comment type="similarity">
    <text evidence="1">Belongs to the glycosyl hydrolase 25 family.</text>
</comment>
<dbReference type="PANTHER" id="PTHR23208:SF36">
    <property type="entry name" value="LYSOZYME-RELATED"/>
    <property type="match status" value="1"/>
</dbReference>
<dbReference type="PANTHER" id="PTHR23208">
    <property type="entry name" value="LYSOZYME PROTEIN"/>
    <property type="match status" value="1"/>
</dbReference>
<protein>
    <recommendedName>
        <fullName evidence="5">Glycosyl hydrolase family 25</fullName>
    </recommendedName>
</protein>
<dbReference type="GO" id="GO:0009253">
    <property type="term" value="P:peptidoglycan catabolic process"/>
    <property type="evidence" value="ECO:0007669"/>
    <property type="project" value="InterPro"/>
</dbReference>
<evidence type="ECO:0000313" key="3">
    <source>
        <dbReference type="EMBL" id="KHJ76055.1"/>
    </source>
</evidence>
<name>A0A0B1RYE8_OESDE</name>
<organism evidence="3 4">
    <name type="scientific">Oesophagostomum dentatum</name>
    <name type="common">Nodular worm</name>
    <dbReference type="NCBI Taxonomy" id="61180"/>
    <lineage>
        <taxon>Eukaryota</taxon>
        <taxon>Metazoa</taxon>
        <taxon>Ecdysozoa</taxon>
        <taxon>Nematoda</taxon>
        <taxon>Chromadorea</taxon>
        <taxon>Rhabditida</taxon>
        <taxon>Rhabditina</taxon>
        <taxon>Rhabditomorpha</taxon>
        <taxon>Strongyloidea</taxon>
        <taxon>Strongylidae</taxon>
        <taxon>Oesophagostomum</taxon>
    </lineage>
</organism>
<evidence type="ECO:0000256" key="2">
    <source>
        <dbReference type="ARBA" id="ARBA00022729"/>
    </source>
</evidence>
<dbReference type="Gene3D" id="3.20.20.80">
    <property type="entry name" value="Glycosidases"/>
    <property type="match status" value="1"/>
</dbReference>
<gene>
    <name evidence="3" type="ORF">OESDEN_24326</name>
</gene>
<keyword evidence="2" id="KW-0732">Signal</keyword>
<dbReference type="Proteomes" id="UP000053660">
    <property type="component" value="Unassembled WGS sequence"/>
</dbReference>
<dbReference type="OrthoDB" id="25039at2759"/>
<dbReference type="InterPro" id="IPR051595">
    <property type="entry name" value="GH25_Enzymes"/>
</dbReference>
<evidence type="ECO:0000256" key="1">
    <source>
        <dbReference type="ARBA" id="ARBA00010646"/>
    </source>
</evidence>
<proteinExistence type="inferred from homology"/>
<evidence type="ECO:0008006" key="5">
    <source>
        <dbReference type="Google" id="ProtNLM"/>
    </source>
</evidence>
<feature type="non-terminal residue" evidence="3">
    <location>
        <position position="253"/>
    </location>
</feature>
<dbReference type="GO" id="GO:0003796">
    <property type="term" value="F:lysozyme activity"/>
    <property type="evidence" value="ECO:0007669"/>
    <property type="project" value="InterPro"/>
</dbReference>
<dbReference type="EMBL" id="KN612136">
    <property type="protein sequence ID" value="KHJ76055.1"/>
    <property type="molecule type" value="Genomic_DNA"/>
</dbReference>